<sequence>MVVIKKRSNVIPVEFEDFTLEFVANDKKIRDMVEIGKKLEKEGEKVAETEDEKALDVLQDMVKESWSELFDEVAYNKVYSFSGESTIDSMLYLLEAISGIVDEWAQRNNGDALKKYLGD</sequence>
<evidence type="ECO:0000313" key="2">
    <source>
        <dbReference type="Proteomes" id="UP000347383"/>
    </source>
</evidence>
<protein>
    <submittedName>
        <fullName evidence="1">Uncharacterized protein</fullName>
    </submittedName>
</protein>
<proteinExistence type="predicted"/>
<dbReference type="AlphaFoldDB" id="A0A9X7X7I9"/>
<accession>A0A9X7X7I9</accession>
<dbReference type="RefSeq" id="WP_155778317.1">
    <property type="nucleotide sequence ID" value="NZ_CP033165.1"/>
</dbReference>
<dbReference type="Proteomes" id="UP000347383">
    <property type="component" value="Chromosome"/>
</dbReference>
<organism evidence="1 2">
    <name type="scientific">Streptococcus dysgalactiae subsp. dysgalactiae</name>
    <dbReference type="NCBI Taxonomy" id="99822"/>
    <lineage>
        <taxon>Bacteria</taxon>
        <taxon>Bacillati</taxon>
        <taxon>Bacillota</taxon>
        <taxon>Bacilli</taxon>
        <taxon>Lactobacillales</taxon>
        <taxon>Streptococcaceae</taxon>
        <taxon>Streptococcus</taxon>
    </lineage>
</organism>
<gene>
    <name evidence="1" type="ORF">EA457_00930</name>
</gene>
<dbReference type="EMBL" id="CP033165">
    <property type="protein sequence ID" value="QGH01229.1"/>
    <property type="molecule type" value="Genomic_DNA"/>
</dbReference>
<reference evidence="1 2" key="1">
    <citation type="submission" date="2018-10" db="EMBL/GenBank/DDBJ databases">
        <title>Comparative Genomics Analysis of the Streptococcus dysgalactiae subspecies dysgalactiae.</title>
        <authorList>
            <person name="Koh T.H."/>
            <person name="Abdul Rahman N."/>
            <person name="Sessions O.M."/>
        </authorList>
    </citation>
    <scope>NUCLEOTIDE SEQUENCE [LARGE SCALE GENOMIC DNA]</scope>
    <source>
        <strain evidence="1 2">DB60705-15</strain>
    </source>
</reference>
<name>A0A9X7X7I9_STRDY</name>
<evidence type="ECO:0000313" key="1">
    <source>
        <dbReference type="EMBL" id="QGH01229.1"/>
    </source>
</evidence>